<dbReference type="RefSeq" id="WP_213411525.1">
    <property type="nucleotide sequence ID" value="NZ_BOVK01000018.1"/>
</dbReference>
<dbReference type="CDD" id="cd09620">
    <property type="entry name" value="CBM9_like_3"/>
    <property type="match status" value="1"/>
</dbReference>
<dbReference type="Pfam" id="PF06452">
    <property type="entry name" value="CBM9_1"/>
    <property type="match status" value="1"/>
</dbReference>
<evidence type="ECO:0000259" key="1">
    <source>
        <dbReference type="Pfam" id="PF06452"/>
    </source>
</evidence>
<dbReference type="Gene3D" id="2.60.40.1190">
    <property type="match status" value="1"/>
</dbReference>
<evidence type="ECO:0000313" key="2">
    <source>
        <dbReference type="EMBL" id="GIQ68809.1"/>
    </source>
</evidence>
<accession>A0A8J4M1P0</accession>
<name>A0A8J4M1P0_9BACL</name>
<evidence type="ECO:0000313" key="3">
    <source>
        <dbReference type="Proteomes" id="UP000677918"/>
    </source>
</evidence>
<organism evidence="2 3">
    <name type="scientific">Xylanibacillus composti</name>
    <dbReference type="NCBI Taxonomy" id="1572762"/>
    <lineage>
        <taxon>Bacteria</taxon>
        <taxon>Bacillati</taxon>
        <taxon>Bacillota</taxon>
        <taxon>Bacilli</taxon>
        <taxon>Bacillales</taxon>
        <taxon>Paenibacillaceae</taxon>
        <taxon>Xylanibacillus</taxon>
    </lineage>
</organism>
<dbReference type="GO" id="GO:0004553">
    <property type="term" value="F:hydrolase activity, hydrolyzing O-glycosyl compounds"/>
    <property type="evidence" value="ECO:0007669"/>
    <property type="project" value="InterPro"/>
</dbReference>
<dbReference type="GO" id="GO:0016052">
    <property type="term" value="P:carbohydrate catabolic process"/>
    <property type="evidence" value="ECO:0007669"/>
    <property type="project" value="InterPro"/>
</dbReference>
<dbReference type="GO" id="GO:0030246">
    <property type="term" value="F:carbohydrate binding"/>
    <property type="evidence" value="ECO:0007669"/>
    <property type="project" value="InterPro"/>
</dbReference>
<dbReference type="InterPro" id="IPR010502">
    <property type="entry name" value="Carb-bd_dom_fam9"/>
</dbReference>
<dbReference type="EMBL" id="BOVK01000018">
    <property type="protein sequence ID" value="GIQ68809.1"/>
    <property type="molecule type" value="Genomic_DNA"/>
</dbReference>
<dbReference type="SUPFAM" id="SSF49344">
    <property type="entry name" value="CBD9-like"/>
    <property type="match status" value="1"/>
</dbReference>
<proteinExistence type="predicted"/>
<dbReference type="AlphaFoldDB" id="A0A8J4M1P0"/>
<comment type="caution">
    <text evidence="2">The sequence shown here is derived from an EMBL/GenBank/DDBJ whole genome shotgun (WGS) entry which is preliminary data.</text>
</comment>
<sequence>MTHTGRNNVLQCFRAPNAASLPLPLQTVWSRTETASLLEVETGAPPNLATTVQAVWNDWGVFFRFDCKDSYILSTYQHRDAPLYEEDAVEIFLSPDGNMERYYEFELSPRNVIFDALIANDLQGHCSFDAAWDCEGMQSDVSVDLDAQRVQYECAMPFSALGRERPVEGEEWKINFFRMDHSPSSDEVELSAWQPTGVRYFHVPEKFGILRFRGPF</sequence>
<feature type="domain" description="Carbohydrate-binding" evidence="1">
    <location>
        <begin position="27"/>
        <end position="211"/>
    </location>
</feature>
<protein>
    <recommendedName>
        <fullName evidence="1">Carbohydrate-binding domain-containing protein</fullName>
    </recommendedName>
</protein>
<keyword evidence="3" id="KW-1185">Reference proteome</keyword>
<reference evidence="2" key="1">
    <citation type="submission" date="2021-04" db="EMBL/GenBank/DDBJ databases">
        <title>Draft genome sequence of Xylanibacillus composti strain K13.</title>
        <authorList>
            <person name="Uke A."/>
            <person name="Chhe C."/>
            <person name="Baramee S."/>
            <person name="Kosugi A."/>
        </authorList>
    </citation>
    <scope>NUCLEOTIDE SEQUENCE</scope>
    <source>
        <strain evidence="2">K13</strain>
    </source>
</reference>
<gene>
    <name evidence="2" type="ORF">XYCOK13_16330</name>
</gene>
<dbReference type="Proteomes" id="UP000677918">
    <property type="component" value="Unassembled WGS sequence"/>
</dbReference>